<comment type="caution">
    <text evidence="1">The sequence shown here is derived from an EMBL/GenBank/DDBJ whole genome shotgun (WGS) entry which is preliminary data.</text>
</comment>
<proteinExistence type="predicted"/>
<dbReference type="EMBL" id="JAENHL010000008">
    <property type="protein sequence ID" value="MBK1870420.1"/>
    <property type="molecule type" value="Genomic_DNA"/>
</dbReference>
<dbReference type="Proteomes" id="UP000616151">
    <property type="component" value="Unassembled WGS sequence"/>
</dbReference>
<organism evidence="1 2">
    <name type="scientific">Taklimakanibacter albus</name>
    <dbReference type="NCBI Taxonomy" id="2800327"/>
    <lineage>
        <taxon>Bacteria</taxon>
        <taxon>Pseudomonadati</taxon>
        <taxon>Pseudomonadota</taxon>
        <taxon>Alphaproteobacteria</taxon>
        <taxon>Hyphomicrobiales</taxon>
        <taxon>Aestuariivirgaceae</taxon>
        <taxon>Taklimakanibacter</taxon>
    </lineage>
</organism>
<evidence type="ECO:0000313" key="2">
    <source>
        <dbReference type="Proteomes" id="UP000616151"/>
    </source>
</evidence>
<reference evidence="1" key="1">
    <citation type="submission" date="2021-01" db="EMBL/GenBank/DDBJ databases">
        <authorList>
            <person name="Sun Q."/>
        </authorList>
    </citation>
    <scope>NUCLEOTIDE SEQUENCE</scope>
    <source>
        <strain evidence="1">YIM B02566</strain>
    </source>
</reference>
<protein>
    <submittedName>
        <fullName evidence="1">Mannitol dehydrogenase family protein</fullName>
    </submittedName>
</protein>
<name>A0ACC5RCU1_9HYPH</name>
<sequence>MRSRGSSRPLSKLTDARTTARLSAGCNSVRLPYDRSRVSPGIVHLGVGAFHRAHVAVYVDEILKRDSSWGIIGASLRRSDTRNALAPQDFLYTVVARDGAATTMRAIGSLLDVLDAHNQNRELIAAMTDPRIRIVSLTITEKGYCHDPATGALDPGHPDILHDLANPTAPVSAPGLLVRALELRRAAGIPPFTVLCCDNLPANGEVTARVVGSFARLRDTGLADFIAGEVAFPSSMVDRIVPATTDDDRRLVRETIGLHDAWPVVTEPYSQWVIEDRFPTGRPHFEAVGAELVKDVRPYELMKLRLLNGSHSTLAYLGYLAGYEFVSQAIAEPAFRTLIDELMTEEVMETLPRSVGDLSFYPAALLQRFANPALKHRTWQIAMDGSQKLPQRLLGTIRDRLARGKSITRAALGVAGWMRYVAGVDEQGRRIDVQDPLAKRLRAIADEAEGLPARYVDGMLRVSEVFGDELAESHVLRENLTGHLASLYRHGALQTVRNVIGVGR</sequence>
<gene>
    <name evidence="1" type="ORF">JHL16_28910</name>
</gene>
<accession>A0ACC5RCU1</accession>
<evidence type="ECO:0000313" key="1">
    <source>
        <dbReference type="EMBL" id="MBK1870420.1"/>
    </source>
</evidence>
<keyword evidence="2" id="KW-1185">Reference proteome</keyword>